<organism evidence="2 3">
    <name type="scientific">Sphingomonas hengshuiensis</name>
    <dbReference type="NCBI Taxonomy" id="1609977"/>
    <lineage>
        <taxon>Bacteria</taxon>
        <taxon>Pseudomonadati</taxon>
        <taxon>Pseudomonadota</taxon>
        <taxon>Alphaproteobacteria</taxon>
        <taxon>Sphingomonadales</taxon>
        <taxon>Sphingomonadaceae</taxon>
        <taxon>Sphingomonas</taxon>
    </lineage>
</organism>
<reference evidence="2 3" key="2">
    <citation type="submission" date="2015-02" db="EMBL/GenBank/DDBJ databases">
        <title>The complete genome of Sphingomonas hengshuiensis sp. WHSC-8 isolated from soil of Hengshui Lake.</title>
        <authorList>
            <person name="Wei S."/>
            <person name="Guo J."/>
            <person name="Su C."/>
            <person name="Wu R."/>
            <person name="Zhang Z."/>
            <person name="Liang K."/>
            <person name="Li H."/>
            <person name="Wang T."/>
            <person name="Liu H."/>
            <person name="Zhang C."/>
            <person name="Li Z."/>
            <person name="Wang Q."/>
            <person name="Meng J."/>
        </authorList>
    </citation>
    <scope>NUCLEOTIDE SEQUENCE [LARGE SCALE GENOMIC DNA]</scope>
    <source>
        <strain evidence="2 3">WHSC-8</strain>
    </source>
</reference>
<dbReference type="Proteomes" id="UP000032300">
    <property type="component" value="Chromosome"/>
</dbReference>
<name>A0A7U4J6H0_9SPHN</name>
<sequence length="266" mass="29218">MKDQTVSNALPLPLFYRAPQALSLERHRDWRLRMGDYRFAARTPYVPMVIGEFVAAARHYPILFADAELPSPVALLGLGEDNLFVTDGAWTEGMHVPAYVRRYPFGFVATGDTEQFALIADTASERFADSGDEGVALFEDGKPSALTHQALEFCEFYRRDAAATAAFCKALKASDLLVSRRADVTLPDGRKLGIDGFLVVDPARFAALDDATIVAWHKSGWLALVHSHLASLDHFNTLLARQSARTESADSSQSSANLPVEHPVHC</sequence>
<reference evidence="2 3" key="1">
    <citation type="journal article" date="2015" name="Int. J. Syst. Evol. Microbiol.">
        <title>Sphingomonas hengshuiensis sp. nov., isolated from lake wetland.</title>
        <authorList>
            <person name="Wei S."/>
            <person name="Wang T."/>
            <person name="Liu H."/>
            <person name="Zhang C."/>
            <person name="Guo J."/>
            <person name="Wang Q."/>
            <person name="Liang K."/>
            <person name="Zhang Z."/>
        </authorList>
    </citation>
    <scope>NUCLEOTIDE SEQUENCE [LARGE SCALE GENOMIC DNA]</scope>
    <source>
        <strain evidence="2 3">WHSC-8</strain>
    </source>
</reference>
<keyword evidence="3" id="KW-1185">Reference proteome</keyword>
<dbReference type="InterPro" id="IPR010836">
    <property type="entry name" value="SapC"/>
</dbReference>
<dbReference type="Pfam" id="PF07277">
    <property type="entry name" value="SapC"/>
    <property type="match status" value="1"/>
</dbReference>
<proteinExistence type="predicted"/>
<protein>
    <submittedName>
        <fullName evidence="2">Peptidase</fullName>
    </submittedName>
</protein>
<feature type="region of interest" description="Disordered" evidence="1">
    <location>
        <begin position="246"/>
        <end position="266"/>
    </location>
</feature>
<evidence type="ECO:0000256" key="1">
    <source>
        <dbReference type="SAM" id="MobiDB-lite"/>
    </source>
</evidence>
<feature type="compositionally biased region" description="Polar residues" evidence="1">
    <location>
        <begin position="246"/>
        <end position="257"/>
    </location>
</feature>
<dbReference type="KEGG" id="sphi:TS85_03845"/>
<dbReference type="AlphaFoldDB" id="A0A7U4J6H0"/>
<dbReference type="EMBL" id="CP010836">
    <property type="protein sequence ID" value="AJP71140.1"/>
    <property type="molecule type" value="Genomic_DNA"/>
</dbReference>
<gene>
    <name evidence="2" type="ORF">TS85_03845</name>
</gene>
<evidence type="ECO:0000313" key="2">
    <source>
        <dbReference type="EMBL" id="AJP71140.1"/>
    </source>
</evidence>
<accession>A0A7U4J6H0</accession>
<evidence type="ECO:0000313" key="3">
    <source>
        <dbReference type="Proteomes" id="UP000032300"/>
    </source>
</evidence>